<proteinExistence type="predicted"/>
<dbReference type="GO" id="GO:1990904">
    <property type="term" value="C:ribonucleoprotein complex"/>
    <property type="evidence" value="ECO:0007669"/>
    <property type="project" value="UniProtKB-KW"/>
</dbReference>
<keyword evidence="1" id="KW-0687">Ribonucleoprotein</keyword>
<name>A0A2P2KIV1_RHIMU</name>
<reference evidence="1" key="1">
    <citation type="submission" date="2018-02" db="EMBL/GenBank/DDBJ databases">
        <title>Rhizophora mucronata_Transcriptome.</title>
        <authorList>
            <person name="Meera S.P."/>
            <person name="Sreeshan A."/>
            <person name="Augustine A."/>
        </authorList>
    </citation>
    <scope>NUCLEOTIDE SEQUENCE</scope>
    <source>
        <tissue evidence="1">Leaf</tissue>
    </source>
</reference>
<protein>
    <submittedName>
        <fullName evidence="1">Small nuclear ribonucleoprotein</fullName>
    </submittedName>
</protein>
<evidence type="ECO:0000313" key="1">
    <source>
        <dbReference type="EMBL" id="MBX05641.1"/>
    </source>
</evidence>
<accession>A0A2P2KIV1</accession>
<organism evidence="1">
    <name type="scientific">Rhizophora mucronata</name>
    <name type="common">Asiatic mangrove</name>
    <dbReference type="NCBI Taxonomy" id="61149"/>
    <lineage>
        <taxon>Eukaryota</taxon>
        <taxon>Viridiplantae</taxon>
        <taxon>Streptophyta</taxon>
        <taxon>Embryophyta</taxon>
        <taxon>Tracheophyta</taxon>
        <taxon>Spermatophyta</taxon>
        <taxon>Magnoliopsida</taxon>
        <taxon>eudicotyledons</taxon>
        <taxon>Gunneridae</taxon>
        <taxon>Pentapetalae</taxon>
        <taxon>rosids</taxon>
        <taxon>fabids</taxon>
        <taxon>Malpighiales</taxon>
        <taxon>Rhizophoraceae</taxon>
        <taxon>Rhizophora</taxon>
    </lineage>
</organism>
<dbReference type="EMBL" id="GGEC01025157">
    <property type="protein sequence ID" value="MBX05641.1"/>
    <property type="molecule type" value="Transcribed_RNA"/>
</dbReference>
<sequence>MSIHTYIHTCNGAVNNSSVLEFNRDGLVVQLHQKPDELHRCD</sequence>
<dbReference type="AlphaFoldDB" id="A0A2P2KIV1"/>